<reference evidence="3 4" key="1">
    <citation type="journal article" date="2013" name="Proc. Natl. Acad. Sci. U.S.A.">
        <title>Twelve previously unknown phage genera are ubiquitous in global oceans.</title>
        <authorList>
            <person name="Holmfeldt K."/>
            <person name="Solonenko N."/>
            <person name="Shah M."/>
            <person name="Corrier K."/>
            <person name="Riemann L."/>
            <person name="Verberkmoes N.C."/>
            <person name="Sullivan M.B."/>
        </authorList>
    </citation>
    <scope>NUCLEOTIDE SEQUENCE [LARGE SCALE GENOMIC DNA]</scope>
    <source>
        <strain evidence="3">PhiST</strain>
    </source>
</reference>
<proteinExistence type="predicted"/>
<dbReference type="InterPro" id="IPR004805">
    <property type="entry name" value="DnaE2/DnaE/PolC"/>
</dbReference>
<dbReference type="InterPro" id="IPR011708">
    <property type="entry name" value="DNA_pol3_alpha_NTPase_dom"/>
</dbReference>
<evidence type="ECO:0000313" key="3">
    <source>
        <dbReference type="EMBL" id="AGO47183.1"/>
    </source>
</evidence>
<evidence type="ECO:0000259" key="2">
    <source>
        <dbReference type="Pfam" id="PF07733"/>
    </source>
</evidence>
<dbReference type="GO" id="GO:0006260">
    <property type="term" value="P:DNA replication"/>
    <property type="evidence" value="ECO:0007669"/>
    <property type="project" value="InterPro"/>
</dbReference>
<dbReference type="Pfam" id="PF07733">
    <property type="entry name" value="DNA_pol3_alpha"/>
    <property type="match status" value="1"/>
</dbReference>
<dbReference type="Pfam" id="PF02811">
    <property type="entry name" value="PHP"/>
    <property type="match status" value="1"/>
</dbReference>
<organism evidence="3 4">
    <name type="scientific">Cellulophaga phage phiST</name>
    <dbReference type="NCBI Taxonomy" id="756282"/>
    <lineage>
        <taxon>Viruses</taxon>
        <taxon>Duplodnaviria</taxon>
        <taxon>Heunggongvirae</taxon>
        <taxon>Uroviricota</taxon>
        <taxon>Caudoviricetes</taxon>
        <taxon>Cbastvirus</taxon>
        <taxon>Cbastvirus ST</taxon>
    </lineage>
</organism>
<sequence length="525" mass="60851">MVEKLKQYCIEMNLDATFDISQEENEILILNDSKYIIIMDDKEILFDDEFFFCRDLMTIEPNIDGYVFFFGGRWYIQISEQPTSLTELKYIGKAKTKIPNTSFLGIRSSYELMNGIGLYSEWVKKAKFLGISNLGICEKHTLSGVLVFQKECANNDIKSIIGMTVSIEDDISYDIKLYAKNFQGWSNLLAINTLINVDKQLSITLDQLILHKDDLVIVVDPKTTTYNQALKLKKNDCFDYYQLEVANFLNEEVDAYVYANLEKFLKNPTLQPISITDAFYLEKRDYKARELMWTFAKSFDVKTDNQFFKTKDEYAKELISLFESSCTSWIPLFKAAIKNESILVESCNFSYDTDTRHLPKYVMTKEEASQFEKNEDLFMHLIKTGFKQKNFTNPQKYIDRLKVEIEVLRMGDVIDYFLTLYDIIRSSKEQGLLTGIGRGSAGGSLIAYLMGIIQIDPLEFDLLFERFLNSGRMGEYQDRPNYKLTLEDGSIVELPEGTVVKIIRNKKEISIFIHDIIEGDDLIKY</sequence>
<feature type="domain" description="PHP" evidence="1">
    <location>
        <begin position="106"/>
        <end position="199"/>
    </location>
</feature>
<name>R9ZZ12_9CAUD</name>
<dbReference type="Proteomes" id="UP000014729">
    <property type="component" value="Segment"/>
</dbReference>
<dbReference type="PANTHER" id="PTHR32294:SF0">
    <property type="entry name" value="DNA POLYMERASE III SUBUNIT ALPHA"/>
    <property type="match status" value="1"/>
</dbReference>
<dbReference type="GO" id="GO:0008408">
    <property type="term" value="F:3'-5' exonuclease activity"/>
    <property type="evidence" value="ECO:0007669"/>
    <property type="project" value="InterPro"/>
</dbReference>
<reference evidence="4" key="2">
    <citation type="submission" date="2013-03" db="EMBL/GenBank/DDBJ databases">
        <title>The Cellulophaga phages: a novel, diverse, and globally ubiquitous model system.</title>
        <authorList>
            <person name="Holmfeldt K."/>
            <person name="Solonenko N."/>
            <person name="Shah M."/>
            <person name="Corrier K."/>
            <person name="Riemann L."/>
            <person name="VerBerkmoes N.C."/>
            <person name="Sullivan M.B."/>
        </authorList>
    </citation>
    <scope>NUCLEOTIDE SEQUENCE [LARGE SCALE GENOMIC DNA]</scope>
</reference>
<evidence type="ECO:0000313" key="4">
    <source>
        <dbReference type="Proteomes" id="UP000014729"/>
    </source>
</evidence>
<accession>R9ZZ12</accession>
<gene>
    <name evidence="3" type="ORF">PhiST_gp044</name>
</gene>
<feature type="domain" description="Bacterial DNA polymerase III alpha subunit NTPase" evidence="2">
    <location>
        <begin position="379"/>
        <end position="472"/>
    </location>
</feature>
<dbReference type="CDD" id="cd07431">
    <property type="entry name" value="PHP_PolIIIA"/>
    <property type="match status" value="1"/>
</dbReference>
<evidence type="ECO:0000259" key="1">
    <source>
        <dbReference type="Pfam" id="PF02811"/>
    </source>
</evidence>
<dbReference type="Gene3D" id="3.20.20.140">
    <property type="entry name" value="Metal-dependent hydrolases"/>
    <property type="match status" value="1"/>
</dbReference>
<dbReference type="EMBL" id="KC821604">
    <property type="protein sequence ID" value="AGO47183.1"/>
    <property type="molecule type" value="Genomic_DNA"/>
</dbReference>
<protein>
    <submittedName>
        <fullName evidence="3">DNA polymerase III alpha subunit</fullName>
    </submittedName>
</protein>
<dbReference type="PANTHER" id="PTHR32294">
    <property type="entry name" value="DNA POLYMERASE III SUBUNIT ALPHA"/>
    <property type="match status" value="1"/>
</dbReference>
<dbReference type="InterPro" id="IPR004013">
    <property type="entry name" value="PHP_dom"/>
</dbReference>